<proteinExistence type="predicted"/>
<feature type="compositionally biased region" description="Basic and acidic residues" evidence="1">
    <location>
        <begin position="283"/>
        <end position="305"/>
    </location>
</feature>
<dbReference type="RefSeq" id="XP_045264018.1">
    <property type="nucleotide sequence ID" value="XM_045404183.1"/>
</dbReference>
<feature type="compositionally biased region" description="Polar residues" evidence="1">
    <location>
        <begin position="193"/>
        <end position="205"/>
    </location>
</feature>
<dbReference type="GeneID" id="69011284"/>
<feature type="compositionally biased region" description="Basic and acidic residues" evidence="1">
    <location>
        <begin position="536"/>
        <end position="547"/>
    </location>
</feature>
<keyword evidence="3" id="KW-1185">Reference proteome</keyword>
<feature type="compositionally biased region" description="Polar residues" evidence="1">
    <location>
        <begin position="443"/>
        <end position="455"/>
    </location>
</feature>
<name>A0A8H4FL27_COLGL</name>
<dbReference type="EMBL" id="WVTB01000048">
    <property type="protein sequence ID" value="KAF3804859.1"/>
    <property type="molecule type" value="Genomic_DNA"/>
</dbReference>
<sequence length="600" mass="65737">MSATYKQFLAAPNSSLLAPNATLLYITTTTTINGPTDIIKHLNTQRNQLKKKKEDILDVVEGRDAIAAEIETSLEFVTSGGAYLPGLDDNFLADRTVHLPIVCPAPRSKEPALECATELTWGPSQMHVVNFDSEGKIAQIRQSWDQGSLLKQLDIIGKSGRNWPIRDSQEQIKMITRGLKATGKVTDAPDTNELINRSRGSSTNALRDPHASLSLFAPREQQVEESPARSIVSPYAGTRPQQRSFNDIMSHEPADEPTSPSAGRDRVAPKIGAGKNFQPSRLFDADEHAHVPDSPEEKTSPEKFIRPNPKKFQHFDFADGSDPQDTPKPADGRPKAGKHDSSWGFEDFVTPQKVKPTKTLRTQDVRHWDTDVGHTDLKDTPAARPVQQKPRRDAEPHFEFQDDGPDGQPRPAGRPKGAAHNTGLHLYENNLYSEDGKPLPGTDSDQALGNITNLNNRHKDFDPHFAMSDDSPSQQAGLQQRPGVSDSRKKAVNMMNANWESYDRSPASQKENIEPAPTGKAKGGIHIAGDGMGSRKAVEDQDGDKRGINIAGDGMGGRKGTNRNWLYGGDDEEDTPKAVPPKGGSKPASLTAAQKSFWDF</sequence>
<gene>
    <name evidence="2" type="ORF">GCG54_00004128</name>
</gene>
<feature type="region of interest" description="Disordered" evidence="1">
    <location>
        <begin position="184"/>
        <end position="486"/>
    </location>
</feature>
<feature type="compositionally biased region" description="Basic and acidic residues" evidence="1">
    <location>
        <begin position="390"/>
        <end position="400"/>
    </location>
</feature>
<reference evidence="2" key="1">
    <citation type="journal article" date="2020" name="Phytopathology">
        <title>Genome sequence and comparative analysis of Colletotrichum gloeosporioides isolated from Liriodendron leaves.</title>
        <authorList>
            <person name="Fu F.F."/>
            <person name="Hao Z."/>
            <person name="Wang P."/>
            <person name="Lu Y."/>
            <person name="Xue L.J."/>
            <person name="Wei G."/>
            <person name="Tian Y."/>
            <person name="Baishi H."/>
            <person name="Xu H."/>
            <person name="Shi J."/>
            <person name="Cheng T."/>
            <person name="Wang G."/>
            <person name="Yi Y."/>
            <person name="Chen J."/>
        </authorList>
    </citation>
    <scope>NUCLEOTIDE SEQUENCE</scope>
    <source>
        <strain evidence="2">Lc1</strain>
    </source>
</reference>
<comment type="caution">
    <text evidence="2">The sequence shown here is derived from an EMBL/GenBank/DDBJ whole genome shotgun (WGS) entry which is preliminary data.</text>
</comment>
<evidence type="ECO:0000313" key="3">
    <source>
        <dbReference type="Proteomes" id="UP000613401"/>
    </source>
</evidence>
<dbReference type="AlphaFoldDB" id="A0A8H4FL27"/>
<dbReference type="Proteomes" id="UP000613401">
    <property type="component" value="Unassembled WGS sequence"/>
</dbReference>
<accession>A0A8H4FL27</accession>
<reference evidence="2" key="2">
    <citation type="submission" date="2020-03" db="EMBL/GenBank/DDBJ databases">
        <authorList>
            <person name="Fu F.-F."/>
            <person name="Chen J."/>
        </authorList>
    </citation>
    <scope>NUCLEOTIDE SEQUENCE</scope>
    <source>
        <strain evidence="2">Lc1</strain>
    </source>
</reference>
<feature type="compositionally biased region" description="Basic and acidic residues" evidence="1">
    <location>
        <begin position="328"/>
        <end position="341"/>
    </location>
</feature>
<feature type="region of interest" description="Disordered" evidence="1">
    <location>
        <begin position="500"/>
        <end position="600"/>
    </location>
</feature>
<feature type="compositionally biased region" description="Basic and acidic residues" evidence="1">
    <location>
        <begin position="361"/>
        <end position="381"/>
    </location>
</feature>
<protein>
    <submittedName>
        <fullName evidence="2">Uncharacterized protein</fullName>
    </submittedName>
</protein>
<organism evidence="2 3">
    <name type="scientific">Colletotrichum gloeosporioides</name>
    <name type="common">Anthracnose fungus</name>
    <name type="synonym">Glomerella cingulata</name>
    <dbReference type="NCBI Taxonomy" id="474922"/>
    <lineage>
        <taxon>Eukaryota</taxon>
        <taxon>Fungi</taxon>
        <taxon>Dikarya</taxon>
        <taxon>Ascomycota</taxon>
        <taxon>Pezizomycotina</taxon>
        <taxon>Sordariomycetes</taxon>
        <taxon>Hypocreomycetidae</taxon>
        <taxon>Glomerellales</taxon>
        <taxon>Glomerellaceae</taxon>
        <taxon>Colletotrichum</taxon>
        <taxon>Colletotrichum gloeosporioides species complex</taxon>
    </lineage>
</organism>
<evidence type="ECO:0000256" key="1">
    <source>
        <dbReference type="SAM" id="MobiDB-lite"/>
    </source>
</evidence>
<evidence type="ECO:0000313" key="2">
    <source>
        <dbReference type="EMBL" id="KAF3804859.1"/>
    </source>
</evidence>